<evidence type="ECO:0000256" key="2">
    <source>
        <dbReference type="ARBA" id="ARBA00023015"/>
    </source>
</evidence>
<evidence type="ECO:0000259" key="6">
    <source>
        <dbReference type="PROSITE" id="PS51005"/>
    </source>
</evidence>
<dbReference type="AlphaFoldDB" id="A0A0D2R537"/>
<dbReference type="GO" id="GO:0005634">
    <property type="term" value="C:nucleus"/>
    <property type="evidence" value="ECO:0007669"/>
    <property type="project" value="UniProtKB-SubCell"/>
</dbReference>
<evidence type="ECO:0000256" key="5">
    <source>
        <dbReference type="ARBA" id="ARBA00023242"/>
    </source>
</evidence>
<protein>
    <recommendedName>
        <fullName evidence="6">NAC domain-containing protein</fullName>
    </recommendedName>
</protein>
<dbReference type="GO" id="GO:0003677">
    <property type="term" value="F:DNA binding"/>
    <property type="evidence" value="ECO:0007669"/>
    <property type="project" value="UniProtKB-KW"/>
</dbReference>
<accession>A0A0D2R537</accession>
<dbReference type="Proteomes" id="UP000032304">
    <property type="component" value="Chromosome 4"/>
</dbReference>
<keyword evidence="8" id="KW-1185">Reference proteome</keyword>
<dbReference type="InterPro" id="IPR036093">
    <property type="entry name" value="NAC_dom_sf"/>
</dbReference>
<sequence length="479" mass="55030">MSSIDGNSHIVGYRFHPTDKELVDHYLWNKILDRDSLVQAIKEVDSLFNKDPWELPGWSKIQSADQVWYFFSRRGDNKRVKRTTDKGFWKVTGKPRKVKGKKGCAAKKSLVFYEGRTPNAKWTPWVIHEYTFTSTLLDNREGIFLCKLKKKEDETANASSSESCQPSLVADEEIPDVRCLMQSFLKSFLWTDKSIHNHSCFCMIQNSTMFNPDEMLDTLKERDREHELEVDEQQPPSCLEFTHLQDFNCDGLPHLSKEENDDESWIGYLVDDDEFNPMNLILEVDASATCPGEPSRKRSRCEAGVLCGAIEKEECQPMAVSNSMMLDAHGDSKKHQALAMVNAPNVTSSSVKQDPHGRDRMVSLNNESRELDIPDVESVVDPHSIVRATRFYNPYYQKLGEQEDDAKRINKRGKFCRKIASQDKAIDVKQHATAVNLPIIMESNGKRKTAEHSYRHMRLQMHLNELSDSDKKSFLHVHI</sequence>
<keyword evidence="5" id="KW-0539">Nucleus</keyword>
<dbReference type="SUPFAM" id="SSF101941">
    <property type="entry name" value="NAC domain"/>
    <property type="match status" value="1"/>
</dbReference>
<dbReference type="Gramene" id="KJB24521">
    <property type="protein sequence ID" value="KJB24521"/>
    <property type="gene ID" value="B456_004G149000"/>
</dbReference>
<keyword evidence="3" id="KW-0238">DNA-binding</keyword>
<gene>
    <name evidence="7" type="ORF">B456_004G149000</name>
</gene>
<evidence type="ECO:0000256" key="1">
    <source>
        <dbReference type="ARBA" id="ARBA00004123"/>
    </source>
</evidence>
<dbReference type="Pfam" id="PF02365">
    <property type="entry name" value="NAM"/>
    <property type="match status" value="1"/>
</dbReference>
<comment type="subcellular location">
    <subcellularLocation>
        <location evidence="1">Nucleus</location>
    </subcellularLocation>
</comment>
<evidence type="ECO:0000313" key="7">
    <source>
        <dbReference type="EMBL" id="KJB24521.1"/>
    </source>
</evidence>
<dbReference type="PANTHER" id="PTHR31989">
    <property type="entry name" value="NAC DOMAIN-CONTAINING PROTEIN 82-RELATED"/>
    <property type="match status" value="1"/>
</dbReference>
<reference evidence="7 8" key="1">
    <citation type="journal article" date="2012" name="Nature">
        <title>Repeated polyploidization of Gossypium genomes and the evolution of spinnable cotton fibres.</title>
        <authorList>
            <person name="Paterson A.H."/>
            <person name="Wendel J.F."/>
            <person name="Gundlach H."/>
            <person name="Guo H."/>
            <person name="Jenkins J."/>
            <person name="Jin D."/>
            <person name="Llewellyn D."/>
            <person name="Showmaker K.C."/>
            <person name="Shu S."/>
            <person name="Udall J."/>
            <person name="Yoo M.J."/>
            <person name="Byers R."/>
            <person name="Chen W."/>
            <person name="Doron-Faigenboim A."/>
            <person name="Duke M.V."/>
            <person name="Gong L."/>
            <person name="Grimwood J."/>
            <person name="Grover C."/>
            <person name="Grupp K."/>
            <person name="Hu G."/>
            <person name="Lee T.H."/>
            <person name="Li J."/>
            <person name="Lin L."/>
            <person name="Liu T."/>
            <person name="Marler B.S."/>
            <person name="Page J.T."/>
            <person name="Roberts A.W."/>
            <person name="Romanel E."/>
            <person name="Sanders W.S."/>
            <person name="Szadkowski E."/>
            <person name="Tan X."/>
            <person name="Tang H."/>
            <person name="Xu C."/>
            <person name="Wang J."/>
            <person name="Wang Z."/>
            <person name="Zhang D."/>
            <person name="Zhang L."/>
            <person name="Ashrafi H."/>
            <person name="Bedon F."/>
            <person name="Bowers J.E."/>
            <person name="Brubaker C.L."/>
            <person name="Chee P.W."/>
            <person name="Das S."/>
            <person name="Gingle A.R."/>
            <person name="Haigler C.H."/>
            <person name="Harker D."/>
            <person name="Hoffmann L.V."/>
            <person name="Hovav R."/>
            <person name="Jones D.C."/>
            <person name="Lemke C."/>
            <person name="Mansoor S."/>
            <person name="ur Rahman M."/>
            <person name="Rainville L.N."/>
            <person name="Rambani A."/>
            <person name="Reddy U.K."/>
            <person name="Rong J.K."/>
            <person name="Saranga Y."/>
            <person name="Scheffler B.E."/>
            <person name="Scheffler J.A."/>
            <person name="Stelly D.M."/>
            <person name="Triplett B.A."/>
            <person name="Van Deynze A."/>
            <person name="Vaslin M.F."/>
            <person name="Waghmare V.N."/>
            <person name="Walford S.A."/>
            <person name="Wright R.J."/>
            <person name="Zaki E.A."/>
            <person name="Zhang T."/>
            <person name="Dennis E.S."/>
            <person name="Mayer K.F."/>
            <person name="Peterson D.G."/>
            <person name="Rokhsar D.S."/>
            <person name="Wang X."/>
            <person name="Schmutz J."/>
        </authorList>
    </citation>
    <scope>NUCLEOTIDE SEQUENCE [LARGE SCALE GENOMIC DNA]</scope>
</reference>
<evidence type="ECO:0000256" key="3">
    <source>
        <dbReference type="ARBA" id="ARBA00023125"/>
    </source>
</evidence>
<keyword evidence="4" id="KW-0804">Transcription</keyword>
<dbReference type="STRING" id="29730.A0A0D2R537"/>
<name>A0A0D2R537_GOSRA</name>
<dbReference type="EMBL" id="CM001743">
    <property type="protein sequence ID" value="KJB24521.1"/>
    <property type="molecule type" value="Genomic_DNA"/>
</dbReference>
<dbReference type="InterPro" id="IPR003441">
    <property type="entry name" value="NAC-dom"/>
</dbReference>
<evidence type="ECO:0000313" key="8">
    <source>
        <dbReference type="Proteomes" id="UP000032304"/>
    </source>
</evidence>
<dbReference type="PROSITE" id="PS51005">
    <property type="entry name" value="NAC"/>
    <property type="match status" value="1"/>
</dbReference>
<organism evidence="7 8">
    <name type="scientific">Gossypium raimondii</name>
    <name type="common">Peruvian cotton</name>
    <name type="synonym">Gossypium klotzschianum subsp. raimondii</name>
    <dbReference type="NCBI Taxonomy" id="29730"/>
    <lineage>
        <taxon>Eukaryota</taxon>
        <taxon>Viridiplantae</taxon>
        <taxon>Streptophyta</taxon>
        <taxon>Embryophyta</taxon>
        <taxon>Tracheophyta</taxon>
        <taxon>Spermatophyta</taxon>
        <taxon>Magnoliopsida</taxon>
        <taxon>eudicotyledons</taxon>
        <taxon>Gunneridae</taxon>
        <taxon>Pentapetalae</taxon>
        <taxon>rosids</taxon>
        <taxon>malvids</taxon>
        <taxon>Malvales</taxon>
        <taxon>Malvaceae</taxon>
        <taxon>Malvoideae</taxon>
        <taxon>Gossypium</taxon>
    </lineage>
</organism>
<dbReference type="Gene3D" id="2.170.150.80">
    <property type="entry name" value="NAC domain"/>
    <property type="match status" value="1"/>
</dbReference>
<feature type="domain" description="NAC" evidence="6">
    <location>
        <begin position="9"/>
        <end position="151"/>
    </location>
</feature>
<keyword evidence="2" id="KW-0805">Transcription regulation</keyword>
<dbReference type="GO" id="GO:0006355">
    <property type="term" value="P:regulation of DNA-templated transcription"/>
    <property type="evidence" value="ECO:0007669"/>
    <property type="project" value="InterPro"/>
</dbReference>
<evidence type="ECO:0000256" key="4">
    <source>
        <dbReference type="ARBA" id="ARBA00023163"/>
    </source>
</evidence>
<proteinExistence type="predicted"/>